<keyword evidence="7" id="KW-1185">Reference proteome</keyword>
<dbReference type="EMBL" id="JAUTWS010000011">
    <property type="protein sequence ID" value="MDO9709323.1"/>
    <property type="molecule type" value="Genomic_DNA"/>
</dbReference>
<dbReference type="PIRSF" id="PIRSF004761">
    <property type="entry name" value="Hydrgn_mat_HypA"/>
    <property type="match status" value="1"/>
</dbReference>
<dbReference type="PANTHER" id="PTHR34535">
    <property type="entry name" value="HYDROGENASE MATURATION FACTOR HYPA"/>
    <property type="match status" value="1"/>
</dbReference>
<evidence type="ECO:0000313" key="6">
    <source>
        <dbReference type="EMBL" id="MDO9709323.1"/>
    </source>
</evidence>
<keyword evidence="2 5" id="KW-0533">Nickel</keyword>
<sequence length="113" mass="11953">MHETALAAGVIDIVRDALRERPAERVAVVRLSIGGLSHVEPRALEFCFDAAARGTPAEGARLAIDRPPGRAHCLTCDREVGLASRADACPGCGGHRLLVTGGEEMRVTELELA</sequence>
<feature type="binding site" evidence="5">
    <location>
        <position position="2"/>
    </location>
    <ligand>
        <name>Ni(2+)</name>
        <dbReference type="ChEBI" id="CHEBI:49786"/>
    </ligand>
</feature>
<organism evidence="6 7">
    <name type="scientific">Paracraurococcus lichenis</name>
    <dbReference type="NCBI Taxonomy" id="3064888"/>
    <lineage>
        <taxon>Bacteria</taxon>
        <taxon>Pseudomonadati</taxon>
        <taxon>Pseudomonadota</taxon>
        <taxon>Alphaproteobacteria</taxon>
        <taxon>Acetobacterales</taxon>
        <taxon>Roseomonadaceae</taxon>
        <taxon>Paracraurococcus</taxon>
    </lineage>
</organism>
<feature type="binding site" evidence="5">
    <location>
        <position position="92"/>
    </location>
    <ligand>
        <name>Zn(2+)</name>
        <dbReference type="ChEBI" id="CHEBI:29105"/>
    </ligand>
</feature>
<gene>
    <name evidence="5 6" type="primary">hypA</name>
    <name evidence="6" type="ORF">Q7A36_13305</name>
</gene>
<dbReference type="Gene3D" id="3.30.2320.80">
    <property type="match status" value="1"/>
</dbReference>
<keyword evidence="3 5" id="KW-0479">Metal-binding</keyword>
<dbReference type="HAMAP" id="MF_00213">
    <property type="entry name" value="HypA_HybF"/>
    <property type="match status" value="1"/>
</dbReference>
<evidence type="ECO:0000256" key="3">
    <source>
        <dbReference type="ARBA" id="ARBA00022723"/>
    </source>
</evidence>
<evidence type="ECO:0000256" key="2">
    <source>
        <dbReference type="ARBA" id="ARBA00022596"/>
    </source>
</evidence>
<name>A0ABT9DZL7_9PROT</name>
<dbReference type="Pfam" id="PF01155">
    <property type="entry name" value="HypA"/>
    <property type="match status" value="1"/>
</dbReference>
<dbReference type="PROSITE" id="PS01249">
    <property type="entry name" value="HYPA"/>
    <property type="match status" value="1"/>
</dbReference>
<dbReference type="Proteomes" id="UP001243009">
    <property type="component" value="Unassembled WGS sequence"/>
</dbReference>
<evidence type="ECO:0000313" key="7">
    <source>
        <dbReference type="Proteomes" id="UP001243009"/>
    </source>
</evidence>
<evidence type="ECO:0000256" key="4">
    <source>
        <dbReference type="ARBA" id="ARBA00022833"/>
    </source>
</evidence>
<accession>A0ABT9DZL7</accession>
<dbReference type="PANTHER" id="PTHR34535:SF3">
    <property type="entry name" value="HYDROGENASE MATURATION FACTOR HYPA"/>
    <property type="match status" value="1"/>
</dbReference>
<feature type="binding site" evidence="5">
    <location>
        <position position="73"/>
    </location>
    <ligand>
        <name>Zn(2+)</name>
        <dbReference type="ChEBI" id="CHEBI:29105"/>
    </ligand>
</feature>
<feature type="binding site" evidence="5">
    <location>
        <position position="89"/>
    </location>
    <ligand>
        <name>Zn(2+)</name>
        <dbReference type="ChEBI" id="CHEBI:29105"/>
    </ligand>
</feature>
<dbReference type="RefSeq" id="WP_305104188.1">
    <property type="nucleotide sequence ID" value="NZ_JAUTWS010000011.1"/>
</dbReference>
<protein>
    <recommendedName>
        <fullName evidence="5">Hydrogenase maturation factor HypA</fullName>
    </recommendedName>
</protein>
<proteinExistence type="inferred from homology"/>
<keyword evidence="4 5" id="KW-0862">Zinc</keyword>
<evidence type="ECO:0000256" key="1">
    <source>
        <dbReference type="ARBA" id="ARBA00010748"/>
    </source>
</evidence>
<dbReference type="InterPro" id="IPR000688">
    <property type="entry name" value="HypA/HybF"/>
</dbReference>
<evidence type="ECO:0000256" key="5">
    <source>
        <dbReference type="HAMAP-Rule" id="MF_00213"/>
    </source>
</evidence>
<dbReference type="NCBIfam" id="TIGR00100">
    <property type="entry name" value="hypA"/>
    <property type="match status" value="1"/>
</dbReference>
<comment type="function">
    <text evidence="5">Involved in the maturation of [NiFe] hydrogenases. Required for nickel insertion into the metal center of the hydrogenase.</text>
</comment>
<comment type="similarity">
    <text evidence="1 5">Belongs to the HypA/HybF family.</text>
</comment>
<feature type="binding site" evidence="5">
    <location>
        <position position="76"/>
    </location>
    <ligand>
        <name>Zn(2+)</name>
        <dbReference type="ChEBI" id="CHEBI:29105"/>
    </ligand>
</feature>
<reference evidence="6 7" key="1">
    <citation type="submission" date="2023-08" db="EMBL/GenBank/DDBJ databases">
        <title>The draft genome sequence of Paracraurococcus sp. LOR1-02.</title>
        <authorList>
            <person name="Kingkaew E."/>
            <person name="Tanasupawat S."/>
        </authorList>
    </citation>
    <scope>NUCLEOTIDE SEQUENCE [LARGE SCALE GENOMIC DNA]</scope>
    <source>
        <strain evidence="6 7">LOR1-02</strain>
    </source>
</reference>
<dbReference type="InterPro" id="IPR020538">
    <property type="entry name" value="Hydgase_Ni_incorp_HypA/HybF_CS"/>
</dbReference>
<comment type="caution">
    <text evidence="6">The sequence shown here is derived from an EMBL/GenBank/DDBJ whole genome shotgun (WGS) entry which is preliminary data.</text>
</comment>